<reference evidence="1 8" key="3">
    <citation type="submission" date="2023-08" db="EMBL/GenBank/DDBJ databases">
        <title>Whole genome sequencing of Staphylococcus chromogenes NNSch 2386.</title>
        <authorList>
            <person name="Kropotov V.S."/>
            <person name="Boriskina E.V."/>
            <person name="Gordinskaya N.A."/>
            <person name="Shkurkina I.S."/>
            <person name="Kryazhev D.V."/>
            <person name="Alekseeva A.E."/>
            <person name="Makhova M.A."/>
        </authorList>
    </citation>
    <scope>NUCLEOTIDE SEQUENCE [LARGE SCALE GENOMIC DNA]</scope>
    <source>
        <strain evidence="1 8">NNSch 2386</strain>
    </source>
</reference>
<dbReference type="NCBIfam" id="TIGR01668">
    <property type="entry name" value="YqeG_hyp_ppase"/>
    <property type="match status" value="1"/>
</dbReference>
<dbReference type="Proteomes" id="UP000242008">
    <property type="component" value="Unassembled WGS sequence"/>
</dbReference>
<comment type="caution">
    <text evidence="2">The sequence shown here is derived from an EMBL/GenBank/DDBJ whole genome shotgun (WGS) entry which is preliminary data.</text>
</comment>
<dbReference type="InterPro" id="IPR006549">
    <property type="entry name" value="HAD-SF_hydro_IIIA"/>
</dbReference>
<dbReference type="GeneID" id="93655518"/>
<dbReference type="EMBL" id="JAVGJF010000007">
    <property type="protein sequence ID" value="MDQ7174823.1"/>
    <property type="molecule type" value="Genomic_DNA"/>
</dbReference>
<organism evidence="2 7">
    <name type="scientific">Staphylococcus chromogenes</name>
    <name type="common">Staphylococcus hyicus subsp. chromogenes</name>
    <dbReference type="NCBI Taxonomy" id="46126"/>
    <lineage>
        <taxon>Bacteria</taxon>
        <taxon>Bacillati</taxon>
        <taxon>Bacillota</taxon>
        <taxon>Bacilli</taxon>
        <taxon>Bacillales</taxon>
        <taxon>Staphylococcaceae</taxon>
        <taxon>Staphylococcus</taxon>
    </lineage>
</organism>
<dbReference type="RefSeq" id="WP_037574108.1">
    <property type="nucleotide sequence ID" value="NZ_BMDK01000001.1"/>
</dbReference>
<evidence type="ECO:0000313" key="6">
    <source>
        <dbReference type="Proteomes" id="UP000242144"/>
    </source>
</evidence>
<dbReference type="Proteomes" id="UP000242704">
    <property type="component" value="Unassembled WGS sequence"/>
</dbReference>
<proteinExistence type="predicted"/>
<evidence type="ECO:0000313" key="7">
    <source>
        <dbReference type="Proteomes" id="UP000242704"/>
    </source>
</evidence>
<sequence>MGIISRLFLPNQYVKSIHEIDFDKLQEKNIKGVITDLDNTLVGWDEANPTPGVEQWFKNLSERNIKVTIVSNNNEARVKTFSSDLDVDYIFKARKPLGKSLNKATQQMGLNKDEVVIIGDQMLTDVFGGNHNGLYTIMVVPVKNSDGLATKLNRMIERRLLHYFKRKGYINWEETN</sequence>
<dbReference type="InterPro" id="IPR041492">
    <property type="entry name" value="HAD_2"/>
</dbReference>
<dbReference type="AlphaFoldDB" id="A0AAE5SZU8"/>
<evidence type="ECO:0000313" key="8">
    <source>
        <dbReference type="Proteomes" id="UP001240157"/>
    </source>
</evidence>
<dbReference type="EMBL" id="PZCM01000001">
    <property type="protein sequence ID" value="PTG28820.1"/>
    <property type="molecule type" value="Genomic_DNA"/>
</dbReference>
<dbReference type="EMBL" id="PZAO01000020">
    <property type="protein sequence ID" value="PTG69168.1"/>
    <property type="molecule type" value="Genomic_DNA"/>
</dbReference>
<keyword evidence="5" id="KW-1185">Reference proteome</keyword>
<dbReference type="InterPro" id="IPR023214">
    <property type="entry name" value="HAD_sf"/>
</dbReference>
<evidence type="ECO:0000313" key="4">
    <source>
        <dbReference type="EMBL" id="PTG69168.1"/>
    </source>
</evidence>
<protein>
    <submittedName>
        <fullName evidence="2">YqeG family HAD IIIA-type phosphatase</fullName>
    </submittedName>
</protein>
<dbReference type="CDD" id="cd16416">
    <property type="entry name" value="HAD_BsYqeG-like"/>
    <property type="match status" value="1"/>
</dbReference>
<evidence type="ECO:0000313" key="5">
    <source>
        <dbReference type="Proteomes" id="UP000242008"/>
    </source>
</evidence>
<dbReference type="InterPro" id="IPR036412">
    <property type="entry name" value="HAD-like_sf"/>
</dbReference>
<dbReference type="Gene3D" id="3.40.50.1000">
    <property type="entry name" value="HAD superfamily/HAD-like"/>
    <property type="match status" value="1"/>
</dbReference>
<dbReference type="FunFam" id="3.40.50.1000:FF:000067">
    <property type="entry name" value="HAD phosphatase, family IIIA"/>
    <property type="match status" value="1"/>
</dbReference>
<dbReference type="Proteomes" id="UP001240157">
    <property type="component" value="Unassembled WGS sequence"/>
</dbReference>
<dbReference type="EMBL" id="PZBZ01000015">
    <property type="protein sequence ID" value="PTG15729.1"/>
    <property type="molecule type" value="Genomic_DNA"/>
</dbReference>
<name>A0AAE5SZU8_STACR</name>
<evidence type="ECO:0000313" key="1">
    <source>
        <dbReference type="EMBL" id="MDQ7174823.1"/>
    </source>
</evidence>
<dbReference type="Pfam" id="PF13419">
    <property type="entry name" value="HAD_2"/>
    <property type="match status" value="1"/>
</dbReference>
<evidence type="ECO:0000313" key="3">
    <source>
        <dbReference type="EMBL" id="PTG28820.1"/>
    </source>
</evidence>
<dbReference type="NCBIfam" id="TIGR01662">
    <property type="entry name" value="HAD-SF-IIIA"/>
    <property type="match status" value="1"/>
</dbReference>
<dbReference type="InterPro" id="IPR010021">
    <property type="entry name" value="PGPP1/Gep4"/>
</dbReference>
<dbReference type="SUPFAM" id="SSF56784">
    <property type="entry name" value="HAD-like"/>
    <property type="match status" value="1"/>
</dbReference>
<dbReference type="Proteomes" id="UP000242144">
    <property type="component" value="Unassembled WGS sequence"/>
</dbReference>
<accession>A0AAE5SZU8</accession>
<dbReference type="GO" id="GO:0008962">
    <property type="term" value="F:phosphatidylglycerophosphatase activity"/>
    <property type="evidence" value="ECO:0007669"/>
    <property type="project" value="InterPro"/>
</dbReference>
<evidence type="ECO:0000313" key="2">
    <source>
        <dbReference type="EMBL" id="PTG15729.1"/>
    </source>
</evidence>
<reference evidence="2" key="2">
    <citation type="submission" date="2018-03" db="EMBL/GenBank/DDBJ databases">
        <authorList>
            <person name="Naushad S."/>
        </authorList>
    </citation>
    <scope>NUCLEOTIDE SEQUENCE</scope>
    <source>
        <strain evidence="3">SNUC 105</strain>
        <strain evidence="4">SNUC 1363</strain>
        <strain evidence="2">SNUC 505</strain>
    </source>
</reference>
<reference evidence="5 6" key="1">
    <citation type="journal article" date="2016" name="Front. Microbiol.">
        <title>Comprehensive Phylogenetic Analysis of Bovine Non-aureus Staphylococci Species Based on Whole-Genome Sequencing.</title>
        <authorList>
            <person name="Naushad S."/>
            <person name="Barkema H.W."/>
            <person name="Luby C."/>
            <person name="Condas L.A."/>
            <person name="Nobrega D.B."/>
            <person name="Carson D.A."/>
            <person name="De Buck J."/>
        </authorList>
    </citation>
    <scope>NUCLEOTIDE SEQUENCE [LARGE SCALE GENOMIC DNA]</scope>
    <source>
        <strain evidence="3 6">SNUC 105</strain>
        <strain evidence="4 5">SNUC 1363</strain>
        <strain evidence="2 7">SNUC 505</strain>
    </source>
</reference>
<gene>
    <name evidence="3" type="ORF">BU638_01040</name>
    <name evidence="2" type="ORF">BU653_03915</name>
    <name evidence="4" type="ORF">BU676_08570</name>
    <name evidence="1" type="ORF">RCF65_02350</name>
</gene>